<dbReference type="NCBIfam" id="TIGR03696">
    <property type="entry name" value="Rhs_assc_core"/>
    <property type="match status" value="1"/>
</dbReference>
<reference evidence="2" key="1">
    <citation type="submission" date="2022-11" db="EMBL/GenBank/DDBJ databases">
        <title>Marinomonas sp. nov., isolated from marine algae.</title>
        <authorList>
            <person name="Choi D.G."/>
            <person name="Kim J.M."/>
            <person name="Lee J.K."/>
            <person name="Baek J.H."/>
            <person name="Jeon C.O."/>
        </authorList>
    </citation>
    <scope>NUCLEOTIDE SEQUENCE</scope>
    <source>
        <strain evidence="2">KJ51-3</strain>
    </source>
</reference>
<dbReference type="RefSeq" id="WP_265216908.1">
    <property type="nucleotide sequence ID" value="NZ_JAPEUL010000004.1"/>
</dbReference>
<name>A0ABT3KBA0_9GAMM</name>
<comment type="caution">
    <text evidence="2">The sequence shown here is derived from an EMBL/GenBank/DDBJ whole genome shotgun (WGS) entry which is preliminary data.</text>
</comment>
<accession>A0ABT3KBA0</accession>
<dbReference type="PANTHER" id="PTHR32305:SF15">
    <property type="entry name" value="PROTEIN RHSA-RELATED"/>
    <property type="match status" value="1"/>
</dbReference>
<dbReference type="Gene3D" id="2.180.10.10">
    <property type="entry name" value="RHS repeat-associated core"/>
    <property type="match status" value="1"/>
</dbReference>
<organism evidence="2 3">
    <name type="scientific">Marinomonas rhodophyticola</name>
    <dbReference type="NCBI Taxonomy" id="2992803"/>
    <lineage>
        <taxon>Bacteria</taxon>
        <taxon>Pseudomonadati</taxon>
        <taxon>Pseudomonadota</taxon>
        <taxon>Gammaproteobacteria</taxon>
        <taxon>Oceanospirillales</taxon>
        <taxon>Oceanospirillaceae</taxon>
        <taxon>Marinomonas</taxon>
    </lineage>
</organism>
<gene>
    <name evidence="2" type="ORF">ONZ52_01720</name>
</gene>
<evidence type="ECO:0000313" key="2">
    <source>
        <dbReference type="EMBL" id="MCW4627807.1"/>
    </source>
</evidence>
<evidence type="ECO:0000313" key="3">
    <source>
        <dbReference type="Proteomes" id="UP001431181"/>
    </source>
</evidence>
<dbReference type="InterPro" id="IPR022385">
    <property type="entry name" value="Rhs_assc_core"/>
</dbReference>
<sequence length="499" mass="55827">MAGNNYGTVSLNYNALGNITQKSDVGTYTYNQTQCGRQTGPHAVSSITGKGAYCYDQNGNLLSGDNRSLTYNSFDKPTYIQQNGETSTFSYGPDRQRYKQVTTGTVPKTVYYIGGYEKEIRGNRIYHRIQIGDVAIVDKVDNHNETIHYTLRDHLGSLIATVSDSGTVKRLFYDPWGKRLDLPVPEAQSLTPFNLASFVTPRGFTGHEHLDNVGLIHMNGRVYDPETARFVSADPVLSDPTYLQSYNRYSYVWNNPLRMTDPSGFESHGTGTDGYDSHPNYDHDNNRWDHDKDHSKENKKWDKEHKVEVTKGDKNQTVIKDSSGNTLYDASNRHTSYKENDEVRNLASHVKILPLTDLQAVYGTVPTRAVVSGLYRLVASLFRSGVANRGASSAASGANLNRQLTAQEIANGHAFEKHVLKQGEFPGIRIRQQFQNHVEDVLSNPSGMRYYKDGRTVYLQESSSTVVIRNSGSGESTAFQPANWSEYINSLPSRSTPYP</sequence>
<dbReference type="InterPro" id="IPR050708">
    <property type="entry name" value="T6SS_VgrG/RHS"/>
</dbReference>
<protein>
    <submittedName>
        <fullName evidence="2">RHS repeat-associated core domain-containing protein</fullName>
    </submittedName>
</protein>
<dbReference type="EMBL" id="JAPEUL010000004">
    <property type="protein sequence ID" value="MCW4627807.1"/>
    <property type="molecule type" value="Genomic_DNA"/>
</dbReference>
<dbReference type="Proteomes" id="UP001431181">
    <property type="component" value="Unassembled WGS sequence"/>
</dbReference>
<proteinExistence type="predicted"/>
<keyword evidence="3" id="KW-1185">Reference proteome</keyword>
<feature type="region of interest" description="Disordered" evidence="1">
    <location>
        <begin position="285"/>
        <end position="304"/>
    </location>
</feature>
<dbReference type="PANTHER" id="PTHR32305">
    <property type="match status" value="1"/>
</dbReference>
<evidence type="ECO:0000256" key="1">
    <source>
        <dbReference type="SAM" id="MobiDB-lite"/>
    </source>
</evidence>